<dbReference type="GeneID" id="65883654"/>
<evidence type="ECO:0000256" key="2">
    <source>
        <dbReference type="ARBA" id="ARBA00022741"/>
    </source>
</evidence>
<dbReference type="GO" id="GO:0016887">
    <property type="term" value="F:ATP hydrolysis activity"/>
    <property type="evidence" value="ECO:0007669"/>
    <property type="project" value="InterPro"/>
</dbReference>
<feature type="domain" description="ABC transporter" evidence="4">
    <location>
        <begin position="5"/>
        <end position="223"/>
    </location>
</feature>
<reference evidence="5 6" key="1">
    <citation type="submission" date="2020-04" db="EMBL/GenBank/DDBJ databases">
        <authorList>
            <consortium name="Genoscope - CEA"/>
            <person name="William W."/>
        </authorList>
    </citation>
    <scope>NUCLEOTIDE SEQUENCE [LARGE SCALE GENOMIC DNA]</scope>
    <source>
        <strain evidence="5 6">SG7</strain>
    </source>
</reference>
<evidence type="ECO:0000259" key="4">
    <source>
        <dbReference type="PROSITE" id="PS50893"/>
    </source>
</evidence>
<evidence type="ECO:0000256" key="3">
    <source>
        <dbReference type="ARBA" id="ARBA00022840"/>
    </source>
</evidence>
<dbReference type="PANTHER" id="PTHR42939">
    <property type="entry name" value="ABC TRANSPORTER ATP-BINDING PROTEIN ALBC-RELATED"/>
    <property type="match status" value="1"/>
</dbReference>
<dbReference type="GO" id="GO:0005524">
    <property type="term" value="F:ATP binding"/>
    <property type="evidence" value="ECO:0007669"/>
    <property type="project" value="UniProtKB-KW"/>
</dbReference>
<dbReference type="Proteomes" id="UP000679213">
    <property type="component" value="Chromosome I"/>
</dbReference>
<keyword evidence="1" id="KW-0813">Transport</keyword>
<dbReference type="Gene3D" id="3.40.50.300">
    <property type="entry name" value="P-loop containing nucleotide triphosphate hydrolases"/>
    <property type="match status" value="1"/>
</dbReference>
<organism evidence="5 6">
    <name type="scientific">Methanocaldococcus lauensis</name>
    <dbReference type="NCBI Taxonomy" id="2546128"/>
    <lineage>
        <taxon>Archaea</taxon>
        <taxon>Methanobacteriati</taxon>
        <taxon>Methanobacteriota</taxon>
        <taxon>Methanomada group</taxon>
        <taxon>Methanococci</taxon>
        <taxon>Methanococcales</taxon>
        <taxon>Methanocaldococcaceae</taxon>
        <taxon>Methanocaldococcus</taxon>
    </lineage>
</organism>
<keyword evidence="3" id="KW-0067">ATP-binding</keyword>
<sequence length="261" mass="30422">MKPRVVVKNLSKYFGNKKVLNNISFEVYEGEIFGILGHNGAGKTTTLRILAGIIEDYEGYIEINGKIGYLPEERGLYRDEKVVNVLKFFGELAGMKKEEINKNINYWLNKLNIYNYKFSKIKELSKGNQQKVQFIVSVIHNPDILILDEPFSGLDVFNTKLLKNILYELKNEGKTILLSTHQLEKIERLCDRVLIIKNGKVVHYGRIENICRKMAYIEYLENGRLIKKEIPYNEAIKILKESAENVIKFEVRYSLEELFFE</sequence>
<dbReference type="KEGG" id="mesg:MLAUSG7_0849"/>
<keyword evidence="6" id="KW-1185">Reference proteome</keyword>
<dbReference type="PANTHER" id="PTHR42939:SF1">
    <property type="entry name" value="ABC TRANSPORTER ATP-BINDING PROTEIN ALBC-RELATED"/>
    <property type="match status" value="1"/>
</dbReference>
<dbReference type="SMART" id="SM00382">
    <property type="entry name" value="AAA"/>
    <property type="match status" value="1"/>
</dbReference>
<evidence type="ECO:0000313" key="5">
    <source>
        <dbReference type="EMBL" id="CAB3288688.1"/>
    </source>
</evidence>
<dbReference type="AlphaFoldDB" id="A0A8D6PRK0"/>
<evidence type="ECO:0000313" key="6">
    <source>
        <dbReference type="Proteomes" id="UP000679213"/>
    </source>
</evidence>
<evidence type="ECO:0000256" key="1">
    <source>
        <dbReference type="ARBA" id="ARBA00022448"/>
    </source>
</evidence>
<dbReference type="RefSeq" id="WP_214400691.1">
    <property type="nucleotide sequence ID" value="NZ_LR792632.1"/>
</dbReference>
<dbReference type="PROSITE" id="PS50893">
    <property type="entry name" value="ABC_TRANSPORTER_2"/>
    <property type="match status" value="1"/>
</dbReference>
<accession>A0A8D6PRK0</accession>
<dbReference type="InterPro" id="IPR027417">
    <property type="entry name" value="P-loop_NTPase"/>
</dbReference>
<dbReference type="InterPro" id="IPR003439">
    <property type="entry name" value="ABC_transporter-like_ATP-bd"/>
</dbReference>
<dbReference type="InterPro" id="IPR017871">
    <property type="entry name" value="ABC_transporter-like_CS"/>
</dbReference>
<dbReference type="PROSITE" id="PS00211">
    <property type="entry name" value="ABC_TRANSPORTER_1"/>
    <property type="match status" value="1"/>
</dbReference>
<dbReference type="SUPFAM" id="SSF52540">
    <property type="entry name" value="P-loop containing nucleoside triphosphate hydrolases"/>
    <property type="match status" value="1"/>
</dbReference>
<protein>
    <submittedName>
        <fullName evidence="5">ABC transporter related protein</fullName>
    </submittedName>
</protein>
<gene>
    <name evidence="5" type="ORF">MLAUSG7_0849</name>
</gene>
<dbReference type="InterPro" id="IPR051782">
    <property type="entry name" value="ABC_Transporter_VariousFunc"/>
</dbReference>
<keyword evidence="2" id="KW-0547">Nucleotide-binding</keyword>
<dbReference type="Pfam" id="PF00005">
    <property type="entry name" value="ABC_tran"/>
    <property type="match status" value="1"/>
</dbReference>
<proteinExistence type="predicted"/>
<dbReference type="InterPro" id="IPR003593">
    <property type="entry name" value="AAA+_ATPase"/>
</dbReference>
<dbReference type="EMBL" id="LR792632">
    <property type="protein sequence ID" value="CAB3288688.1"/>
    <property type="molecule type" value="Genomic_DNA"/>
</dbReference>
<name>A0A8D6PRK0_9EURY</name>